<comment type="subcellular location">
    <subcellularLocation>
        <location evidence="1">Nucleus</location>
    </subcellularLocation>
</comment>
<dbReference type="GO" id="GO:0000993">
    <property type="term" value="F:RNA polymerase II complex binding"/>
    <property type="evidence" value="ECO:0007669"/>
    <property type="project" value="UniProtKB-UniRule"/>
</dbReference>
<dbReference type="Gene3D" id="6.10.250.2560">
    <property type="match status" value="1"/>
</dbReference>
<dbReference type="InterPro" id="IPR008942">
    <property type="entry name" value="ENTH_VHS"/>
</dbReference>
<keyword evidence="4" id="KW-0597">Phosphoprotein</keyword>
<evidence type="ECO:0000313" key="8">
    <source>
        <dbReference type="EMBL" id="ELK33589.1"/>
    </source>
</evidence>
<comment type="function">
    <text evidence="4">Interacts with phosphorylated C-terminal heptapeptide repeat domain (CTD) of the largest RNA polymerase II subunit POLR2A, and participates in dephosphorylation of the CTD.</text>
</comment>
<dbReference type="Pfam" id="PF16566">
    <property type="entry name" value="CREPT"/>
    <property type="match status" value="1"/>
</dbReference>
<protein>
    <recommendedName>
        <fullName evidence="4">Regulation of nuclear pre-mRNA domain-containing protein</fullName>
    </recommendedName>
</protein>
<dbReference type="EMBL" id="KB104013">
    <property type="protein sequence ID" value="ELK33589.1"/>
    <property type="molecule type" value="Genomic_DNA"/>
</dbReference>
<dbReference type="AlphaFoldDB" id="L5M4N5"/>
<feature type="region of interest" description="Disordered" evidence="6">
    <location>
        <begin position="128"/>
        <end position="171"/>
    </location>
</feature>
<keyword evidence="4" id="KW-0007">Acetylation</keyword>
<dbReference type="Gene3D" id="1.25.40.90">
    <property type="match status" value="1"/>
</dbReference>
<dbReference type="PROSITE" id="PS51391">
    <property type="entry name" value="CID"/>
    <property type="match status" value="1"/>
</dbReference>
<dbReference type="PANTHER" id="PTHR12460:SF3">
    <property type="entry name" value="REGULATION OF NUCLEAR PRE-MRNA DOMAIN-CONTAINING PROTEIN 1B"/>
    <property type="match status" value="1"/>
</dbReference>
<dbReference type="InterPro" id="IPR032337">
    <property type="entry name" value="RPRD1A/B_C"/>
</dbReference>
<evidence type="ECO:0000256" key="4">
    <source>
        <dbReference type="RuleBase" id="RU369021"/>
    </source>
</evidence>
<dbReference type="FunFam" id="1.25.40.90:FF:000007">
    <property type="entry name" value="Regulation of nuclear pre-mRNA domain-containing protein 1B"/>
    <property type="match status" value="1"/>
</dbReference>
<reference evidence="9" key="1">
    <citation type="journal article" date="2013" name="Science">
        <title>Comparative analysis of bat genomes provides insight into the evolution of flight and immunity.</title>
        <authorList>
            <person name="Zhang G."/>
            <person name="Cowled C."/>
            <person name="Shi Z."/>
            <person name="Huang Z."/>
            <person name="Bishop-Lilly K.A."/>
            <person name="Fang X."/>
            <person name="Wynne J.W."/>
            <person name="Xiong Z."/>
            <person name="Baker M.L."/>
            <person name="Zhao W."/>
            <person name="Tachedjian M."/>
            <person name="Zhu Y."/>
            <person name="Zhou P."/>
            <person name="Jiang X."/>
            <person name="Ng J."/>
            <person name="Yang L."/>
            <person name="Wu L."/>
            <person name="Xiao J."/>
            <person name="Feng Y."/>
            <person name="Chen Y."/>
            <person name="Sun X."/>
            <person name="Zhang Y."/>
            <person name="Marsh G.A."/>
            <person name="Crameri G."/>
            <person name="Broder C.C."/>
            <person name="Frey K.G."/>
            <person name="Wang L.F."/>
            <person name="Wang J."/>
        </authorList>
    </citation>
    <scope>NUCLEOTIDE SEQUENCE [LARGE SCALE GENOMIC DNA]</scope>
</reference>
<proteinExistence type="inferred from homology"/>
<organism evidence="8 9">
    <name type="scientific">Myotis davidii</name>
    <name type="common">David's myotis</name>
    <dbReference type="NCBI Taxonomy" id="225400"/>
    <lineage>
        <taxon>Eukaryota</taxon>
        <taxon>Metazoa</taxon>
        <taxon>Chordata</taxon>
        <taxon>Craniata</taxon>
        <taxon>Vertebrata</taxon>
        <taxon>Euteleostomi</taxon>
        <taxon>Mammalia</taxon>
        <taxon>Eutheria</taxon>
        <taxon>Laurasiatheria</taxon>
        <taxon>Chiroptera</taxon>
        <taxon>Yangochiroptera</taxon>
        <taxon>Vespertilionidae</taxon>
        <taxon>Myotis</taxon>
    </lineage>
</organism>
<evidence type="ECO:0000256" key="2">
    <source>
        <dbReference type="ARBA" id="ARBA00023242"/>
    </source>
</evidence>
<dbReference type="Pfam" id="PF04818">
    <property type="entry name" value="CID"/>
    <property type="match status" value="1"/>
</dbReference>
<feature type="coiled-coil region" evidence="5">
    <location>
        <begin position="259"/>
        <end position="293"/>
    </location>
</feature>
<keyword evidence="2" id="KW-0539">Nucleus</keyword>
<dbReference type="GO" id="GO:0008420">
    <property type="term" value="F:RNA polymerase II CTD heptapeptide repeat phosphatase activity"/>
    <property type="evidence" value="ECO:0007669"/>
    <property type="project" value="UniProtKB-UniRule"/>
</dbReference>
<accession>L5M4N5</accession>
<gene>
    <name evidence="8" type="ORF">MDA_GLEAN10018644</name>
</gene>
<sequence>MSSFLESALEKLSKLSSLQQSMQTLSPWLIHHREHAGPIVWAWHRELCKAKSNRKLTFLYLANDVIQNSKRKGPEFTREFEPVLVDAFSHVAREADEGCKKPLERLLNIWQERSVYGGEFIQQLKLSMEDSKSPPPKAIQENKSQKRTLQQIQDEEEDDYPGSYSQDPSAGPLLTEELVKALQDLENAASGDATVRQKIASLPQEVQDVSLLEKITDKEAAELSKTVDEACLLLAEYNRRLAAELEDRRPLAQMLVEYTQNQKDILSEKKKKLEEYKQKLAQVTQVRKELKSHIQSLPDLSLLPNVTGGLAPLPSAGDLFSTD</sequence>
<evidence type="ECO:0000259" key="7">
    <source>
        <dbReference type="PROSITE" id="PS51391"/>
    </source>
</evidence>
<dbReference type="PANTHER" id="PTHR12460">
    <property type="entry name" value="CYCLIN-DEPENDENT KINASE INHIBITOR-RELATED PROTEIN"/>
    <property type="match status" value="1"/>
</dbReference>
<dbReference type="InterPro" id="IPR006569">
    <property type="entry name" value="CID_dom"/>
</dbReference>
<dbReference type="GO" id="GO:0097550">
    <property type="term" value="C:transcription preinitiation complex"/>
    <property type="evidence" value="ECO:0007669"/>
    <property type="project" value="UniProtKB-ARBA"/>
</dbReference>
<evidence type="ECO:0000256" key="3">
    <source>
        <dbReference type="ARBA" id="ARBA00034310"/>
    </source>
</evidence>
<name>L5M4N5_MYODS</name>
<feature type="domain" description="CID" evidence="7">
    <location>
        <begin position="1"/>
        <end position="132"/>
    </location>
</feature>
<comment type="subunit">
    <text evidence="4">Associates with the RNA polymerase II complex.</text>
</comment>
<dbReference type="GO" id="GO:0005654">
    <property type="term" value="C:nucleoplasm"/>
    <property type="evidence" value="ECO:0007669"/>
    <property type="project" value="UniProtKB-ARBA"/>
</dbReference>
<keyword evidence="5" id="KW-0175">Coiled coil</keyword>
<evidence type="ECO:0000313" key="9">
    <source>
        <dbReference type="Proteomes" id="UP000010556"/>
    </source>
</evidence>
<comment type="similarity">
    <text evidence="3 4">Belongs to the UPF0400 (RTT103) family.</text>
</comment>
<dbReference type="SMART" id="SM00582">
    <property type="entry name" value="RPR"/>
    <property type="match status" value="1"/>
</dbReference>
<dbReference type="GO" id="GO:0001111">
    <property type="term" value="P:RNA polymerase II promoter clearance"/>
    <property type="evidence" value="ECO:0007669"/>
    <property type="project" value="UniProtKB-ARBA"/>
</dbReference>
<dbReference type="Proteomes" id="UP000010556">
    <property type="component" value="Unassembled WGS sequence"/>
</dbReference>
<evidence type="ECO:0000256" key="5">
    <source>
        <dbReference type="SAM" id="Coils"/>
    </source>
</evidence>
<dbReference type="SUPFAM" id="SSF48464">
    <property type="entry name" value="ENTH/VHS domain"/>
    <property type="match status" value="1"/>
</dbReference>
<dbReference type="GO" id="GO:0031124">
    <property type="term" value="P:mRNA 3'-end processing"/>
    <property type="evidence" value="ECO:0007669"/>
    <property type="project" value="UniProtKB-UniRule"/>
</dbReference>
<dbReference type="GO" id="GO:0042802">
    <property type="term" value="F:identical protein binding"/>
    <property type="evidence" value="ECO:0007669"/>
    <property type="project" value="UniProtKB-ARBA"/>
</dbReference>
<evidence type="ECO:0000256" key="1">
    <source>
        <dbReference type="ARBA" id="ARBA00004123"/>
    </source>
</evidence>
<keyword evidence="9" id="KW-1185">Reference proteome</keyword>
<evidence type="ECO:0000256" key="6">
    <source>
        <dbReference type="SAM" id="MobiDB-lite"/>
    </source>
</evidence>